<name>A0A317DW79_9PROT</name>
<dbReference type="EMBL" id="QGLE01000017">
    <property type="protein sequence ID" value="PWR18126.1"/>
    <property type="molecule type" value="Genomic_DNA"/>
</dbReference>
<evidence type="ECO:0000256" key="1">
    <source>
        <dbReference type="SAM" id="Phobius"/>
    </source>
</evidence>
<evidence type="ECO:0000313" key="3">
    <source>
        <dbReference type="Proteomes" id="UP000245461"/>
    </source>
</evidence>
<sequence>MRSRLSRLTLGRPRFLLAGFVVGVGFLLLPQDLPEGLRPVVAWNSGLFVYLVATGAMMVRATEADIRRRARIHDVRQWVIVLLALIGTGAIVAALVDFLRVARIGQGAGSLIDFALVFWTILSTFIMLHMLFAVHYAHAYYAAVSSDPPLAFPGGEKPDYFDFLYFSVVVGLTAQVSDVVVNSRRLRRTVLVHGIIAFFFNTLILALMVNIAAGLVGQGG</sequence>
<dbReference type="AlphaFoldDB" id="A0A317DW79"/>
<feature type="transmembrane region" description="Helical" evidence="1">
    <location>
        <begin position="79"/>
        <end position="99"/>
    </location>
</feature>
<dbReference type="OrthoDB" id="64737at2"/>
<keyword evidence="1" id="KW-0472">Membrane</keyword>
<feature type="transmembrane region" description="Helical" evidence="1">
    <location>
        <begin position="190"/>
        <end position="216"/>
    </location>
</feature>
<dbReference type="RefSeq" id="WP_109907945.1">
    <property type="nucleotide sequence ID" value="NZ_QGLE01000017.1"/>
</dbReference>
<keyword evidence="1" id="KW-1133">Transmembrane helix</keyword>
<keyword evidence="3" id="KW-1185">Reference proteome</keyword>
<dbReference type="Proteomes" id="UP000245461">
    <property type="component" value="Unassembled WGS sequence"/>
</dbReference>
<gene>
    <name evidence="2" type="ORF">DKG74_19980</name>
</gene>
<feature type="transmembrane region" description="Helical" evidence="1">
    <location>
        <begin position="111"/>
        <end position="143"/>
    </location>
</feature>
<proteinExistence type="predicted"/>
<keyword evidence="1" id="KW-0812">Transmembrane</keyword>
<dbReference type="InterPro" id="IPR009781">
    <property type="entry name" value="DUF1345"/>
</dbReference>
<reference evidence="2 3" key="1">
    <citation type="submission" date="2018-05" db="EMBL/GenBank/DDBJ databases">
        <title>Zavarzinia sp. HR-AS.</title>
        <authorList>
            <person name="Lee Y."/>
            <person name="Jeon C.O."/>
        </authorList>
    </citation>
    <scope>NUCLEOTIDE SEQUENCE [LARGE SCALE GENOMIC DNA]</scope>
    <source>
        <strain evidence="2 3">HR-AS</strain>
    </source>
</reference>
<feature type="transmembrane region" description="Helical" evidence="1">
    <location>
        <begin position="12"/>
        <end position="29"/>
    </location>
</feature>
<organism evidence="2 3">
    <name type="scientific">Zavarzinia aquatilis</name>
    <dbReference type="NCBI Taxonomy" id="2211142"/>
    <lineage>
        <taxon>Bacteria</taxon>
        <taxon>Pseudomonadati</taxon>
        <taxon>Pseudomonadota</taxon>
        <taxon>Alphaproteobacteria</taxon>
        <taxon>Rhodospirillales</taxon>
        <taxon>Zavarziniaceae</taxon>
        <taxon>Zavarzinia</taxon>
    </lineage>
</organism>
<protein>
    <submittedName>
        <fullName evidence="2">DUF1345 domain-containing protein</fullName>
    </submittedName>
</protein>
<dbReference type="Pfam" id="PF07077">
    <property type="entry name" value="DUF1345"/>
    <property type="match status" value="1"/>
</dbReference>
<accession>A0A317DW79</accession>
<feature type="transmembrane region" description="Helical" evidence="1">
    <location>
        <begin position="41"/>
        <end position="59"/>
    </location>
</feature>
<comment type="caution">
    <text evidence="2">The sequence shown here is derived from an EMBL/GenBank/DDBJ whole genome shotgun (WGS) entry which is preliminary data.</text>
</comment>
<evidence type="ECO:0000313" key="2">
    <source>
        <dbReference type="EMBL" id="PWR18126.1"/>
    </source>
</evidence>